<dbReference type="FunFam" id="3.30.420.40:FF:000012">
    <property type="entry name" value="tRNA N6-adenosine threonylcarbamoyltransferase"/>
    <property type="match status" value="1"/>
</dbReference>
<dbReference type="PANTHER" id="PTHR11735">
    <property type="entry name" value="TRNA N6-ADENOSINE THREONYLCARBAMOYLTRANSFERASE"/>
    <property type="match status" value="1"/>
</dbReference>
<evidence type="ECO:0000313" key="10">
    <source>
        <dbReference type="EMBL" id="TIH11078.1"/>
    </source>
</evidence>
<dbReference type="Proteomes" id="UP000307541">
    <property type="component" value="Unassembled WGS sequence"/>
</dbReference>
<gene>
    <name evidence="8 10" type="primary">tsaD</name>
    <name evidence="10" type="ORF">D8779_10500</name>
</gene>
<evidence type="ECO:0000256" key="5">
    <source>
        <dbReference type="ARBA" id="ARBA00023004"/>
    </source>
</evidence>
<keyword evidence="6 8" id="KW-0012">Acyltransferase</keyword>
<comment type="cofactor">
    <cofactor evidence="8">
        <name>Fe(2+)</name>
        <dbReference type="ChEBI" id="CHEBI:29033"/>
    </cofactor>
    <text evidence="8">Binds 1 Fe(2+) ion per subunit.</text>
</comment>
<keyword evidence="4 8" id="KW-0479">Metal-binding</keyword>
<dbReference type="OrthoDB" id="9806197at2"/>
<organism evidence="10 11">
    <name type="scientific">Pseudomonas leptonychotis</name>
    <dbReference type="NCBI Taxonomy" id="2448482"/>
    <lineage>
        <taxon>Bacteria</taxon>
        <taxon>Pseudomonadati</taxon>
        <taxon>Pseudomonadota</taxon>
        <taxon>Gammaproteobacteria</taxon>
        <taxon>Pseudomonadales</taxon>
        <taxon>Pseudomonadaceae</taxon>
        <taxon>Pseudomonas</taxon>
    </lineage>
</organism>
<feature type="binding site" evidence="8">
    <location>
        <position position="304"/>
    </location>
    <ligand>
        <name>Fe cation</name>
        <dbReference type="ChEBI" id="CHEBI:24875"/>
    </ligand>
</feature>
<evidence type="ECO:0000256" key="4">
    <source>
        <dbReference type="ARBA" id="ARBA00022723"/>
    </source>
</evidence>
<comment type="catalytic activity">
    <reaction evidence="7 8">
        <text>L-threonylcarbamoyladenylate + adenosine(37) in tRNA = N(6)-L-threonylcarbamoyladenosine(37) in tRNA + AMP + H(+)</text>
        <dbReference type="Rhea" id="RHEA:37059"/>
        <dbReference type="Rhea" id="RHEA-COMP:10162"/>
        <dbReference type="Rhea" id="RHEA-COMP:10163"/>
        <dbReference type="ChEBI" id="CHEBI:15378"/>
        <dbReference type="ChEBI" id="CHEBI:73682"/>
        <dbReference type="ChEBI" id="CHEBI:74411"/>
        <dbReference type="ChEBI" id="CHEBI:74418"/>
        <dbReference type="ChEBI" id="CHEBI:456215"/>
        <dbReference type="EC" id="2.3.1.234"/>
    </reaction>
</comment>
<name>A0A4T2A5G4_9PSED</name>
<evidence type="ECO:0000256" key="2">
    <source>
        <dbReference type="ARBA" id="ARBA00022679"/>
    </source>
</evidence>
<protein>
    <recommendedName>
        <fullName evidence="8">tRNA N6-adenosine threonylcarbamoyltransferase</fullName>
        <ecNumber evidence="8">2.3.1.234</ecNumber>
    </recommendedName>
    <alternativeName>
        <fullName evidence="8">N6-L-threonylcarbamoyladenine synthase</fullName>
        <shortName evidence="8">t(6)A synthase</shortName>
    </alternativeName>
    <alternativeName>
        <fullName evidence="8">t(6)A37 threonylcarbamoyladenosine biosynthesis protein TsaD</fullName>
    </alternativeName>
    <alternativeName>
        <fullName evidence="8">tRNA threonylcarbamoyladenosine biosynthesis protein TsaD</fullName>
    </alternativeName>
</protein>
<dbReference type="InterPro" id="IPR017861">
    <property type="entry name" value="KAE1/TsaD"/>
</dbReference>
<evidence type="ECO:0000256" key="6">
    <source>
        <dbReference type="ARBA" id="ARBA00023315"/>
    </source>
</evidence>
<evidence type="ECO:0000313" key="11">
    <source>
        <dbReference type="Proteomes" id="UP000307541"/>
    </source>
</evidence>
<dbReference type="SUPFAM" id="SSF53067">
    <property type="entry name" value="Actin-like ATPase domain"/>
    <property type="match status" value="2"/>
</dbReference>
<evidence type="ECO:0000256" key="7">
    <source>
        <dbReference type="ARBA" id="ARBA00048117"/>
    </source>
</evidence>
<comment type="caution">
    <text evidence="8">Lacks conserved residue(s) required for the propagation of feature annotation.</text>
</comment>
<comment type="caution">
    <text evidence="10">The sequence shown here is derived from an EMBL/GenBank/DDBJ whole genome shotgun (WGS) entry which is preliminary data.</text>
</comment>
<sequence>MLVLGLETSCDETGVALYDSERGLLADALFSQIDLHRVYGGVVPELASRDHVKRMLPLIRQVLDEAGKHKTDIDAIAYTAGPGLVGALLVGASCAQAMAFAWGIPALGVHHMEGHLLAPMLEEQPPAFPFVALLVSGGHTQLVRVDGIGQYQLLGESLDDAAGEAFDKTAKLMGLQYPGGPEIAKLALSGTPGRFKFPRPMTDRPGLEFSFSGLKTFTLNTWQKCQAEGDNSEQTRCDIALAFQQAVVDTLTIKCKRALKQTGLNNLVIAGGVSANQALRQSLEKMLGELKGEVFYARPAFCTDNGAMIAYAGCQRLLAGQHEDLSIQVQARWPMEQLPAL</sequence>
<dbReference type="AlphaFoldDB" id="A0A4T2A5G4"/>
<accession>A0A4T2A5G4</accession>
<comment type="similarity">
    <text evidence="8">Belongs to the KAE1 / TsaD family.</text>
</comment>
<feature type="domain" description="Gcp-like" evidence="9">
    <location>
        <begin position="24"/>
        <end position="311"/>
    </location>
</feature>
<keyword evidence="5 8" id="KW-0408">Iron</keyword>
<dbReference type="GO" id="GO:0002949">
    <property type="term" value="P:tRNA threonylcarbamoyladenosine modification"/>
    <property type="evidence" value="ECO:0007669"/>
    <property type="project" value="UniProtKB-UniRule"/>
</dbReference>
<keyword evidence="11" id="KW-1185">Reference proteome</keyword>
<keyword evidence="3 8" id="KW-0819">tRNA processing</keyword>
<keyword evidence="2 8" id="KW-0808">Transferase</keyword>
<comment type="subcellular location">
    <subcellularLocation>
        <location evidence="8">Cytoplasm</location>
    </subcellularLocation>
</comment>
<dbReference type="EC" id="2.3.1.234" evidence="8"/>
<dbReference type="RefSeq" id="WP_136664348.1">
    <property type="nucleotide sequence ID" value="NZ_RFLV01000001.1"/>
</dbReference>
<evidence type="ECO:0000256" key="1">
    <source>
        <dbReference type="ARBA" id="ARBA00022490"/>
    </source>
</evidence>
<proteinExistence type="inferred from homology"/>
<dbReference type="EMBL" id="RFLV01000001">
    <property type="protein sequence ID" value="TIH11078.1"/>
    <property type="molecule type" value="Genomic_DNA"/>
</dbReference>
<dbReference type="FunFam" id="3.30.420.40:FF:000031">
    <property type="entry name" value="tRNA N6-adenosine threonylcarbamoyltransferase"/>
    <property type="match status" value="1"/>
</dbReference>
<feature type="binding site" evidence="8">
    <location>
        <begin position="134"/>
        <end position="138"/>
    </location>
    <ligand>
        <name>substrate</name>
    </ligand>
</feature>
<dbReference type="InterPro" id="IPR000905">
    <property type="entry name" value="Gcp-like_dom"/>
</dbReference>
<dbReference type="InterPro" id="IPR022450">
    <property type="entry name" value="TsaD"/>
</dbReference>
<dbReference type="NCBIfam" id="TIGR03723">
    <property type="entry name" value="T6A_TsaD_YgjD"/>
    <property type="match status" value="1"/>
</dbReference>
<feature type="binding site" evidence="8">
    <location>
        <position position="111"/>
    </location>
    <ligand>
        <name>Fe cation</name>
        <dbReference type="ChEBI" id="CHEBI:24875"/>
    </ligand>
</feature>
<feature type="binding site" evidence="8">
    <location>
        <position position="167"/>
    </location>
    <ligand>
        <name>substrate</name>
    </ligand>
</feature>
<dbReference type="InterPro" id="IPR043129">
    <property type="entry name" value="ATPase_NBD"/>
</dbReference>
<reference evidence="10 11" key="1">
    <citation type="submission" date="2018-10" db="EMBL/GenBank/DDBJ databases">
        <title>Pseudomonas leptonychotis sp. nov., isolated from Weddell seals in Antarctica.</title>
        <authorList>
            <person name="Novakova D."/>
            <person name="Svec P."/>
            <person name="Kralova S."/>
            <person name="Kristofova L."/>
            <person name="Zeman M."/>
            <person name="Pantucek R."/>
            <person name="Maslanova I."/>
            <person name="Sedlacek I."/>
        </authorList>
    </citation>
    <scope>NUCLEOTIDE SEQUENCE [LARGE SCALE GENOMIC DNA]</scope>
    <source>
        <strain evidence="10 11">CCM 8849</strain>
    </source>
</reference>
<dbReference type="PANTHER" id="PTHR11735:SF6">
    <property type="entry name" value="TRNA N6-ADENOSINE THREONYLCARBAMOYLTRANSFERASE, MITOCHONDRIAL"/>
    <property type="match status" value="1"/>
</dbReference>
<feature type="binding site" evidence="8">
    <location>
        <position position="180"/>
    </location>
    <ligand>
        <name>substrate</name>
    </ligand>
</feature>
<dbReference type="CDD" id="cd24133">
    <property type="entry name" value="ASKHA_NBD_TsaD_bac"/>
    <property type="match status" value="1"/>
</dbReference>
<evidence type="ECO:0000259" key="9">
    <source>
        <dbReference type="Pfam" id="PF00814"/>
    </source>
</evidence>
<comment type="function">
    <text evidence="8">Required for the formation of a threonylcarbamoyl group on adenosine at position 37 (t(6)A37) in tRNAs that read codons beginning with adenine. Is involved in the transfer of the threonylcarbamoyl moiety of threonylcarbamoyl-AMP (TC-AMP) to the N6 group of A37, together with TsaE and TsaB. TsaD likely plays a direct catalytic role in this reaction.</text>
</comment>
<dbReference type="PRINTS" id="PR00789">
    <property type="entry name" value="OSIALOPTASE"/>
</dbReference>
<feature type="binding site" evidence="8">
    <location>
        <position position="115"/>
    </location>
    <ligand>
        <name>Fe cation</name>
        <dbReference type="ChEBI" id="CHEBI:24875"/>
    </ligand>
</feature>
<dbReference type="GO" id="GO:0061711">
    <property type="term" value="F:tRNA N(6)-L-threonylcarbamoyladenine synthase activity"/>
    <property type="evidence" value="ECO:0007669"/>
    <property type="project" value="UniProtKB-EC"/>
</dbReference>
<dbReference type="NCBIfam" id="TIGR00329">
    <property type="entry name" value="gcp_kae1"/>
    <property type="match status" value="1"/>
</dbReference>
<evidence type="ECO:0000256" key="3">
    <source>
        <dbReference type="ARBA" id="ARBA00022694"/>
    </source>
</evidence>
<evidence type="ECO:0000256" key="8">
    <source>
        <dbReference type="HAMAP-Rule" id="MF_01445"/>
    </source>
</evidence>
<feature type="binding site" evidence="8">
    <location>
        <position position="276"/>
    </location>
    <ligand>
        <name>substrate</name>
    </ligand>
</feature>
<dbReference type="HAMAP" id="MF_01445">
    <property type="entry name" value="TsaD"/>
    <property type="match status" value="1"/>
</dbReference>
<keyword evidence="1 8" id="KW-0963">Cytoplasm</keyword>
<dbReference type="Gene3D" id="3.30.420.40">
    <property type="match status" value="2"/>
</dbReference>
<dbReference type="Pfam" id="PF00814">
    <property type="entry name" value="TsaD"/>
    <property type="match status" value="1"/>
</dbReference>
<dbReference type="GO" id="GO:0005506">
    <property type="term" value="F:iron ion binding"/>
    <property type="evidence" value="ECO:0007669"/>
    <property type="project" value="UniProtKB-UniRule"/>
</dbReference>
<dbReference type="GO" id="GO:0005737">
    <property type="term" value="C:cytoplasm"/>
    <property type="evidence" value="ECO:0007669"/>
    <property type="project" value="UniProtKB-SubCell"/>
</dbReference>